<protein>
    <submittedName>
        <fullName evidence="1">F-box domain-containing protein</fullName>
    </submittedName>
</protein>
<dbReference type="AlphaFoldDB" id="A0A8S9ZXK4"/>
<evidence type="ECO:0000313" key="1">
    <source>
        <dbReference type="EMBL" id="KAF7638028.1"/>
    </source>
</evidence>
<organism evidence="1 2">
    <name type="scientific">Meloidogyne graminicola</name>
    <dbReference type="NCBI Taxonomy" id="189291"/>
    <lineage>
        <taxon>Eukaryota</taxon>
        <taxon>Metazoa</taxon>
        <taxon>Ecdysozoa</taxon>
        <taxon>Nematoda</taxon>
        <taxon>Chromadorea</taxon>
        <taxon>Rhabditida</taxon>
        <taxon>Tylenchina</taxon>
        <taxon>Tylenchomorpha</taxon>
        <taxon>Tylenchoidea</taxon>
        <taxon>Meloidogynidae</taxon>
        <taxon>Meloidogyninae</taxon>
        <taxon>Meloidogyne</taxon>
    </lineage>
</organism>
<accession>A0A8S9ZXK4</accession>
<comment type="caution">
    <text evidence="1">The sequence shown here is derived from an EMBL/GenBank/DDBJ whole genome shotgun (WGS) entry which is preliminary data.</text>
</comment>
<proteinExistence type="predicted"/>
<dbReference type="EMBL" id="JABEBT010000015">
    <property type="protein sequence ID" value="KAF7638028.1"/>
    <property type="molecule type" value="Genomic_DNA"/>
</dbReference>
<name>A0A8S9ZXK4_9BILA</name>
<gene>
    <name evidence="1" type="ORF">Mgra_00002481</name>
</gene>
<reference evidence="1" key="1">
    <citation type="journal article" date="2020" name="Ecol. Evol.">
        <title>Genome structure and content of the rice root-knot nematode (Meloidogyne graminicola).</title>
        <authorList>
            <person name="Phan N.T."/>
            <person name="Danchin E.G.J."/>
            <person name="Klopp C."/>
            <person name="Perfus-Barbeoch L."/>
            <person name="Kozlowski D.K."/>
            <person name="Koutsovoulos G.D."/>
            <person name="Lopez-Roques C."/>
            <person name="Bouchez O."/>
            <person name="Zahm M."/>
            <person name="Besnard G."/>
            <person name="Bellafiore S."/>
        </authorList>
    </citation>
    <scope>NUCLEOTIDE SEQUENCE</scope>
    <source>
        <strain evidence="1">VN-18</strain>
    </source>
</reference>
<keyword evidence="2" id="KW-1185">Reference proteome</keyword>
<evidence type="ECO:0000313" key="2">
    <source>
        <dbReference type="Proteomes" id="UP000605970"/>
    </source>
</evidence>
<sequence>MEFWQSAINSQIPLYLFNYKLNYYTDKILCLYFKDIRLKHLKLLLPNYPKNIEEMQIIRFCLEQLFLCSFEKAEFYRIMINPQIIKLLFENNKNILSVYQTFLCPSTYKNQFKFISDHLIITEFIKIDFSFMDSEEVQNNLLLKLLLNSGKRIVCVYIEYIEDISIFYNLIINNIKMSTNCSEIVPYIIFGKSGYLKMKIKADKIEIKGNEKISFCEYTNIYNPKIKCLAKFSYCRVREPDEEIISLIEIRLIRN</sequence>
<dbReference type="Proteomes" id="UP000605970">
    <property type="component" value="Unassembled WGS sequence"/>
</dbReference>